<feature type="compositionally biased region" description="Basic and acidic residues" evidence="1">
    <location>
        <begin position="1"/>
        <end position="39"/>
    </location>
</feature>
<comment type="caution">
    <text evidence="2">The sequence shown here is derived from an EMBL/GenBank/DDBJ whole genome shotgun (WGS) entry which is preliminary data.</text>
</comment>
<keyword evidence="3" id="KW-1185">Reference proteome</keyword>
<sequence length="166" mass="19366">ENKESAKEDKNAEKWERKDTPKNKENSKEREKEHIKRESWNGMEKGVSCNEKELGDGSVKIPEHETVLPEQKKHDVDRRKERDTDLEGERPDKRIKFDKQSQDEFADGEGSGEKGSEDHSCNVQQRKRIQRSRASPLITNLEARFGPHAQDNEEYFLPLLSRLLIL</sequence>
<feature type="region of interest" description="Disordered" evidence="1">
    <location>
        <begin position="1"/>
        <end position="131"/>
    </location>
</feature>
<dbReference type="EMBL" id="JAMSHJ010000001">
    <property type="protein sequence ID" value="KAI5444878.1"/>
    <property type="molecule type" value="Genomic_DNA"/>
</dbReference>
<evidence type="ECO:0000256" key="1">
    <source>
        <dbReference type="SAM" id="MobiDB-lite"/>
    </source>
</evidence>
<feature type="compositionally biased region" description="Basic and acidic residues" evidence="1">
    <location>
        <begin position="50"/>
        <end position="102"/>
    </location>
</feature>
<dbReference type="Proteomes" id="UP001058974">
    <property type="component" value="Chromosome 1"/>
</dbReference>
<name>A0A9D5BJL1_PEA</name>
<proteinExistence type="predicted"/>
<evidence type="ECO:0000313" key="2">
    <source>
        <dbReference type="EMBL" id="KAI5444878.1"/>
    </source>
</evidence>
<feature type="compositionally biased region" description="Basic and acidic residues" evidence="1">
    <location>
        <begin position="111"/>
        <end position="120"/>
    </location>
</feature>
<evidence type="ECO:0000313" key="3">
    <source>
        <dbReference type="Proteomes" id="UP001058974"/>
    </source>
</evidence>
<organism evidence="2 3">
    <name type="scientific">Pisum sativum</name>
    <name type="common">Garden pea</name>
    <name type="synonym">Lathyrus oleraceus</name>
    <dbReference type="NCBI Taxonomy" id="3888"/>
    <lineage>
        <taxon>Eukaryota</taxon>
        <taxon>Viridiplantae</taxon>
        <taxon>Streptophyta</taxon>
        <taxon>Embryophyta</taxon>
        <taxon>Tracheophyta</taxon>
        <taxon>Spermatophyta</taxon>
        <taxon>Magnoliopsida</taxon>
        <taxon>eudicotyledons</taxon>
        <taxon>Gunneridae</taxon>
        <taxon>Pentapetalae</taxon>
        <taxon>rosids</taxon>
        <taxon>fabids</taxon>
        <taxon>Fabales</taxon>
        <taxon>Fabaceae</taxon>
        <taxon>Papilionoideae</taxon>
        <taxon>50 kb inversion clade</taxon>
        <taxon>NPAAA clade</taxon>
        <taxon>Hologalegina</taxon>
        <taxon>IRL clade</taxon>
        <taxon>Fabeae</taxon>
        <taxon>Lathyrus</taxon>
    </lineage>
</organism>
<gene>
    <name evidence="2" type="ORF">KIW84_013232</name>
</gene>
<feature type="non-terminal residue" evidence="2">
    <location>
        <position position="1"/>
    </location>
</feature>
<protein>
    <submittedName>
        <fullName evidence="2">Uncharacterized protein</fullName>
    </submittedName>
</protein>
<dbReference type="Gramene" id="Psat01G0323200-T4">
    <property type="protein sequence ID" value="KAI5444878.1"/>
    <property type="gene ID" value="KIW84_013232"/>
</dbReference>
<dbReference type="AlphaFoldDB" id="A0A9D5BJL1"/>
<accession>A0A9D5BJL1</accession>
<reference evidence="2 3" key="1">
    <citation type="journal article" date="2022" name="Nat. Genet.">
        <title>Improved pea reference genome and pan-genome highlight genomic features and evolutionary characteristics.</title>
        <authorList>
            <person name="Yang T."/>
            <person name="Liu R."/>
            <person name="Luo Y."/>
            <person name="Hu S."/>
            <person name="Wang D."/>
            <person name="Wang C."/>
            <person name="Pandey M.K."/>
            <person name="Ge S."/>
            <person name="Xu Q."/>
            <person name="Li N."/>
            <person name="Li G."/>
            <person name="Huang Y."/>
            <person name="Saxena R.K."/>
            <person name="Ji Y."/>
            <person name="Li M."/>
            <person name="Yan X."/>
            <person name="He Y."/>
            <person name="Liu Y."/>
            <person name="Wang X."/>
            <person name="Xiang C."/>
            <person name="Varshney R.K."/>
            <person name="Ding H."/>
            <person name="Gao S."/>
            <person name="Zong X."/>
        </authorList>
    </citation>
    <scope>NUCLEOTIDE SEQUENCE [LARGE SCALE GENOMIC DNA]</scope>
    <source>
        <strain evidence="2 3">cv. Zhongwan 6</strain>
    </source>
</reference>